<name>L2GS38_VAVCU</name>
<reference evidence="3" key="1">
    <citation type="submission" date="2011-03" db="EMBL/GenBank/DDBJ databases">
        <title>The genome sequence of Vavraia culicis strain floridensis.</title>
        <authorList>
            <consortium name="The Broad Institute Genome Sequencing Platform"/>
            <person name="Cuomo C."/>
            <person name="Becnel J."/>
            <person name="Sanscrainte N."/>
            <person name="Young S.K."/>
            <person name="Zeng Q."/>
            <person name="Gargeya S."/>
            <person name="Fitzgerald M."/>
            <person name="Haas B."/>
            <person name="Abouelleil A."/>
            <person name="Alvarado L."/>
            <person name="Arachchi H.M."/>
            <person name="Berlin A."/>
            <person name="Chapman S.B."/>
            <person name="Gearin G."/>
            <person name="Goldberg J."/>
            <person name="Griggs A."/>
            <person name="Gujja S."/>
            <person name="Hansen M."/>
            <person name="Heiman D."/>
            <person name="Howarth C."/>
            <person name="Larimer J."/>
            <person name="Lui A."/>
            <person name="MacDonald P.J.P."/>
            <person name="McCowen C."/>
            <person name="Montmayeur A."/>
            <person name="Murphy C."/>
            <person name="Neiman D."/>
            <person name="Pearson M."/>
            <person name="Priest M."/>
            <person name="Roberts A."/>
            <person name="Saif S."/>
            <person name="Shea T."/>
            <person name="Sisk P."/>
            <person name="Stolte C."/>
            <person name="Sykes S."/>
            <person name="Wortman J."/>
            <person name="Nusbaum C."/>
            <person name="Birren B."/>
        </authorList>
    </citation>
    <scope>NUCLEOTIDE SEQUENCE [LARGE SCALE GENOMIC DNA]</scope>
    <source>
        <strain evidence="3">floridensis</strain>
    </source>
</reference>
<proteinExistence type="predicted"/>
<evidence type="ECO:0000313" key="3">
    <source>
        <dbReference type="Proteomes" id="UP000011081"/>
    </source>
</evidence>
<dbReference type="OrthoDB" id="2195805at2759"/>
<dbReference type="STRING" id="948595.L2GS38"/>
<dbReference type="HOGENOM" id="CLU_600200_0_0_1"/>
<keyword evidence="1" id="KW-0732">Signal</keyword>
<organism evidence="2 3">
    <name type="scientific">Vavraia culicis (isolate floridensis)</name>
    <name type="common">Microsporidian parasite</name>
    <dbReference type="NCBI Taxonomy" id="948595"/>
    <lineage>
        <taxon>Eukaryota</taxon>
        <taxon>Fungi</taxon>
        <taxon>Fungi incertae sedis</taxon>
        <taxon>Microsporidia</taxon>
        <taxon>Pleistophoridae</taxon>
        <taxon>Vavraia</taxon>
    </lineage>
</organism>
<dbReference type="EMBL" id="GL877492">
    <property type="protein sequence ID" value="ELA45885.1"/>
    <property type="molecule type" value="Genomic_DNA"/>
</dbReference>
<gene>
    <name evidence="2" type="ORF">VCUG_02626</name>
</gene>
<keyword evidence="3" id="KW-1185">Reference proteome</keyword>
<feature type="chain" id="PRO_5003960348" description="Microbial-type PARG catalytic domain-containing protein" evidence="1">
    <location>
        <begin position="20"/>
        <end position="456"/>
    </location>
</feature>
<accession>L2GS38</accession>
<dbReference type="Proteomes" id="UP000011081">
    <property type="component" value="Unassembled WGS sequence"/>
</dbReference>
<protein>
    <recommendedName>
        <fullName evidence="4">Microbial-type PARG catalytic domain-containing protein</fullName>
    </recommendedName>
</protein>
<dbReference type="AlphaFoldDB" id="L2GS38"/>
<dbReference type="RefSeq" id="XP_008075634.1">
    <property type="nucleotide sequence ID" value="XM_008077443.1"/>
</dbReference>
<evidence type="ECO:0000313" key="2">
    <source>
        <dbReference type="EMBL" id="ELA45885.1"/>
    </source>
</evidence>
<dbReference type="GeneID" id="19880486"/>
<dbReference type="InParanoid" id="L2GS38"/>
<sequence>MSAIEIFVIVCAWIASVQTTGHFYNPKSDQKASAGYHMNRTPYTGINYPVSETPYTGTNYHSGRAQHTGTNYHSDRAQHTGTNYHSDRAQHTGINYHSGRAQHTGTNYHSGRAQHTGTNYPSGRAQHTGTNYPSGRAQHTGTNYPSGRAQHTSANPDKDIFFEKTRDYEYRTFKNAKPKPVAKPILFKIPRKNKPKPLVIPGKDSVWEMFRLISKNKSVAGNTAADSIYVGGGYSAMPKYRNGKGTQEEGAMALLSGLLTSLLPLAEKDKNGHFLRTDDFRTKGRFVYKPGTFSKNIWLSEGMYPRVSLNLWEQFTPNNTGNGFFTDHIASRYCRNKVSIDIDRQNYINIYSMVALDRRGMSQAEMDKKYNDLYVDTFGQISAMLKNALEARNNAIVITIPGSGVFSNIDRDPAKGKDERYLDIVEEATVTAIKIYGWDFDEIVLCGHRSVPKIFY</sequence>
<evidence type="ECO:0000256" key="1">
    <source>
        <dbReference type="SAM" id="SignalP"/>
    </source>
</evidence>
<dbReference type="VEuPathDB" id="MicrosporidiaDB:VCUG_02626"/>
<evidence type="ECO:0008006" key="4">
    <source>
        <dbReference type="Google" id="ProtNLM"/>
    </source>
</evidence>
<feature type="signal peptide" evidence="1">
    <location>
        <begin position="1"/>
        <end position="19"/>
    </location>
</feature>
<dbReference type="OMA" id="DRAQHTG"/>